<accession>A0A3B0RIH3</accession>
<dbReference type="Pfam" id="PF09656">
    <property type="entry name" value="PGPGW"/>
    <property type="match status" value="1"/>
</dbReference>
<sequence>MKRFKRPIKLATGWLFVLIGLITAPLPLPLGQLLALVGLSLLVSESYMICMFTRKLRRKYALLNKLMDRIKPFVPGFLKSTIEDTDPRHLNPVALIPDRT</sequence>
<evidence type="ECO:0008006" key="3">
    <source>
        <dbReference type="Google" id="ProtNLM"/>
    </source>
</evidence>
<keyword evidence="1" id="KW-0812">Transmembrane</keyword>
<keyword evidence="1" id="KW-1133">Transmembrane helix</keyword>
<evidence type="ECO:0000256" key="1">
    <source>
        <dbReference type="SAM" id="Phobius"/>
    </source>
</evidence>
<proteinExistence type="predicted"/>
<feature type="transmembrane region" description="Helical" evidence="1">
    <location>
        <begin position="33"/>
        <end position="52"/>
    </location>
</feature>
<protein>
    <recommendedName>
        <fullName evidence="3">Transmembrane protein (PGPGW)</fullName>
    </recommendedName>
</protein>
<evidence type="ECO:0000313" key="2">
    <source>
        <dbReference type="EMBL" id="VAV91677.1"/>
    </source>
</evidence>
<reference evidence="2" key="1">
    <citation type="submission" date="2018-06" db="EMBL/GenBank/DDBJ databases">
        <authorList>
            <person name="Zhirakovskaya E."/>
        </authorList>
    </citation>
    <scope>NUCLEOTIDE SEQUENCE</scope>
</reference>
<name>A0A3B0RIH3_9ZZZZ</name>
<organism evidence="2">
    <name type="scientific">hydrothermal vent metagenome</name>
    <dbReference type="NCBI Taxonomy" id="652676"/>
    <lineage>
        <taxon>unclassified sequences</taxon>
        <taxon>metagenomes</taxon>
        <taxon>ecological metagenomes</taxon>
    </lineage>
</organism>
<dbReference type="EMBL" id="UOED01000068">
    <property type="protein sequence ID" value="VAV91677.1"/>
    <property type="molecule type" value="Genomic_DNA"/>
</dbReference>
<gene>
    <name evidence="2" type="ORF">MNBD_ALPHA02-2566</name>
</gene>
<dbReference type="InterPro" id="IPR019099">
    <property type="entry name" value="Uncharacterised_PGPGW_TM"/>
</dbReference>
<keyword evidence="1" id="KW-0472">Membrane</keyword>
<dbReference type="AlphaFoldDB" id="A0A3B0RIH3"/>